<feature type="compositionally biased region" description="Pro residues" evidence="1">
    <location>
        <begin position="408"/>
        <end position="419"/>
    </location>
</feature>
<evidence type="ECO:0000256" key="1">
    <source>
        <dbReference type="SAM" id="MobiDB-lite"/>
    </source>
</evidence>
<dbReference type="Pfam" id="PF07727">
    <property type="entry name" value="RVT_2"/>
    <property type="match status" value="1"/>
</dbReference>
<feature type="region of interest" description="Disordered" evidence="1">
    <location>
        <begin position="381"/>
        <end position="424"/>
    </location>
</feature>
<evidence type="ECO:0000313" key="4">
    <source>
        <dbReference type="EMBL" id="KAL0379315.1"/>
    </source>
</evidence>
<dbReference type="SUPFAM" id="SSF56672">
    <property type="entry name" value="DNA/RNA polymerases"/>
    <property type="match status" value="1"/>
</dbReference>
<name>A0AAW2RH71_SESRA</name>
<dbReference type="PANTHER" id="PTHR37610:SF40">
    <property type="entry name" value="OS01G0909600 PROTEIN"/>
    <property type="match status" value="1"/>
</dbReference>
<dbReference type="Pfam" id="PF14223">
    <property type="entry name" value="Retrotran_gag_2"/>
    <property type="match status" value="1"/>
</dbReference>
<dbReference type="InterPro" id="IPR025724">
    <property type="entry name" value="GAG-pre-integrase_dom"/>
</dbReference>
<comment type="caution">
    <text evidence="4">The sequence shown here is derived from an EMBL/GenBank/DDBJ whole genome shotgun (WGS) entry which is preliminary data.</text>
</comment>
<reference evidence="4" key="2">
    <citation type="journal article" date="2024" name="Plant">
        <title>Genomic evolution and insights into agronomic trait innovations of Sesamum species.</title>
        <authorList>
            <person name="Miao H."/>
            <person name="Wang L."/>
            <person name="Qu L."/>
            <person name="Liu H."/>
            <person name="Sun Y."/>
            <person name="Le M."/>
            <person name="Wang Q."/>
            <person name="Wei S."/>
            <person name="Zheng Y."/>
            <person name="Lin W."/>
            <person name="Duan Y."/>
            <person name="Cao H."/>
            <person name="Xiong S."/>
            <person name="Wang X."/>
            <person name="Wei L."/>
            <person name="Li C."/>
            <person name="Ma Q."/>
            <person name="Ju M."/>
            <person name="Zhao R."/>
            <person name="Li G."/>
            <person name="Mu C."/>
            <person name="Tian Q."/>
            <person name="Mei H."/>
            <person name="Zhang T."/>
            <person name="Gao T."/>
            <person name="Zhang H."/>
        </authorList>
    </citation>
    <scope>NUCLEOTIDE SEQUENCE</scope>
    <source>
        <strain evidence="4">G02</strain>
    </source>
</reference>
<dbReference type="PANTHER" id="PTHR37610">
    <property type="entry name" value="CCHC-TYPE DOMAIN-CONTAINING PROTEIN"/>
    <property type="match status" value="1"/>
</dbReference>
<feature type="region of interest" description="Disordered" evidence="1">
    <location>
        <begin position="138"/>
        <end position="158"/>
    </location>
</feature>
<dbReference type="InterPro" id="IPR013103">
    <property type="entry name" value="RVT_2"/>
</dbReference>
<sequence>MTWLLNSMQESVSANIMFLTTAKDMWDTLHDMYSNEKNISRVFELYEKLFSLKQDGRSVFAYFTSLKGTADEILLYHPLSCDAQTRKNQCEDFLLAKFLSGLDTNLSIVRDHLLASDSVPTLSNALSRVLRVTTGSIDSPASSGTPIGPQPWQSVAGDAPLPEAAGVEVVVPPTQLPLATAPIAVGQIMSSRNVGSNMLLHRLIANSATPAITSSSGAFATSHGESWMFDSGATTHLTDTRTIGGGHERGGLYFLDTSAPVDVRALSASVSPLQWHCHLGHPSLPSLKKILPIASTRLQCESCELGKHHHANFPPQHDKRSPSPFTLVHSDIWGPCRFESIGGFRSFTSADVTFFETTAYYTPNVSQTIPTPSLPLPIPALPIPPHTEKPPRPLQVYSRRKCSTTTTPPEPPDLPPAAAPAPTVTSDTDLPIALRKGKRSCTAHPLAHSLSYQYLSPTYKAFSASLSSVSIPNTYCEALRHPAWKMAMDDEMSALILRGTWELVEPPPDADIVACRWVFTLKFWADGTLNRYKARLVAKGFTQTYGVDYFETFSPVARLNSIRVLFSLAVNFNWPIYQMDIKNAFLYGDLHETVYMEQPPGYVAQGERQRMVCKL</sequence>
<dbReference type="EMBL" id="JACGWJ010000013">
    <property type="protein sequence ID" value="KAL0379315.1"/>
    <property type="molecule type" value="Genomic_DNA"/>
</dbReference>
<feature type="domain" description="Reverse transcriptase Ty1/copia-type" evidence="2">
    <location>
        <begin position="500"/>
        <end position="614"/>
    </location>
</feature>
<dbReference type="Pfam" id="PF13976">
    <property type="entry name" value="gag_pre-integrs"/>
    <property type="match status" value="1"/>
</dbReference>
<gene>
    <name evidence="4" type="ORF">Sradi_3237000</name>
</gene>
<dbReference type="InterPro" id="IPR043502">
    <property type="entry name" value="DNA/RNA_pol_sf"/>
</dbReference>
<feature type="domain" description="GAG-pre-integrase" evidence="3">
    <location>
        <begin position="251"/>
        <end position="308"/>
    </location>
</feature>
<accession>A0AAW2RH71</accession>
<protein>
    <submittedName>
        <fullName evidence="4">Retrovirus-related Pol polyprotein from transposon RE2</fullName>
    </submittedName>
</protein>
<evidence type="ECO:0000259" key="3">
    <source>
        <dbReference type="Pfam" id="PF13976"/>
    </source>
</evidence>
<proteinExistence type="predicted"/>
<reference evidence="4" key="1">
    <citation type="submission" date="2020-06" db="EMBL/GenBank/DDBJ databases">
        <authorList>
            <person name="Li T."/>
            <person name="Hu X."/>
            <person name="Zhang T."/>
            <person name="Song X."/>
            <person name="Zhang H."/>
            <person name="Dai N."/>
            <person name="Sheng W."/>
            <person name="Hou X."/>
            <person name="Wei L."/>
        </authorList>
    </citation>
    <scope>NUCLEOTIDE SEQUENCE</scope>
    <source>
        <strain evidence="4">G02</strain>
        <tissue evidence="4">Leaf</tissue>
    </source>
</reference>
<evidence type="ECO:0000259" key="2">
    <source>
        <dbReference type="Pfam" id="PF07727"/>
    </source>
</evidence>
<organism evidence="4">
    <name type="scientific">Sesamum radiatum</name>
    <name type="common">Black benniseed</name>
    <dbReference type="NCBI Taxonomy" id="300843"/>
    <lineage>
        <taxon>Eukaryota</taxon>
        <taxon>Viridiplantae</taxon>
        <taxon>Streptophyta</taxon>
        <taxon>Embryophyta</taxon>
        <taxon>Tracheophyta</taxon>
        <taxon>Spermatophyta</taxon>
        <taxon>Magnoliopsida</taxon>
        <taxon>eudicotyledons</taxon>
        <taxon>Gunneridae</taxon>
        <taxon>Pentapetalae</taxon>
        <taxon>asterids</taxon>
        <taxon>lamiids</taxon>
        <taxon>Lamiales</taxon>
        <taxon>Pedaliaceae</taxon>
        <taxon>Sesamum</taxon>
    </lineage>
</organism>
<dbReference type="AlphaFoldDB" id="A0AAW2RH71"/>